<sequence length="77" mass="9080">MIVRTFLGREQLLVNPNSLAQRPSNGYFERQERQPSVSWFFYKFLVGWSQESIMAPGFHPNSPSSVFFSRKSHRRDD</sequence>
<accession>A0AAV1SN06</accession>
<evidence type="ECO:0008006" key="4">
    <source>
        <dbReference type="Google" id="ProtNLM"/>
    </source>
</evidence>
<organism evidence="2 3">
    <name type="scientific">Dovyalis caffra</name>
    <dbReference type="NCBI Taxonomy" id="77055"/>
    <lineage>
        <taxon>Eukaryota</taxon>
        <taxon>Viridiplantae</taxon>
        <taxon>Streptophyta</taxon>
        <taxon>Embryophyta</taxon>
        <taxon>Tracheophyta</taxon>
        <taxon>Spermatophyta</taxon>
        <taxon>Magnoliopsida</taxon>
        <taxon>eudicotyledons</taxon>
        <taxon>Gunneridae</taxon>
        <taxon>Pentapetalae</taxon>
        <taxon>rosids</taxon>
        <taxon>fabids</taxon>
        <taxon>Malpighiales</taxon>
        <taxon>Salicaceae</taxon>
        <taxon>Flacourtieae</taxon>
        <taxon>Dovyalis</taxon>
    </lineage>
</organism>
<evidence type="ECO:0000256" key="1">
    <source>
        <dbReference type="SAM" id="MobiDB-lite"/>
    </source>
</evidence>
<name>A0AAV1SN06_9ROSI</name>
<dbReference type="AlphaFoldDB" id="A0AAV1SN06"/>
<evidence type="ECO:0000313" key="2">
    <source>
        <dbReference type="EMBL" id="CAK7354616.1"/>
    </source>
</evidence>
<dbReference type="EMBL" id="CAWUPB010001195">
    <property type="protein sequence ID" value="CAK7354616.1"/>
    <property type="molecule type" value="Genomic_DNA"/>
</dbReference>
<dbReference type="Proteomes" id="UP001314170">
    <property type="component" value="Unassembled WGS sequence"/>
</dbReference>
<feature type="region of interest" description="Disordered" evidence="1">
    <location>
        <begin position="57"/>
        <end position="77"/>
    </location>
</feature>
<comment type="caution">
    <text evidence="2">The sequence shown here is derived from an EMBL/GenBank/DDBJ whole genome shotgun (WGS) entry which is preliminary data.</text>
</comment>
<proteinExistence type="predicted"/>
<protein>
    <recommendedName>
        <fullName evidence="4">Ycf15</fullName>
    </recommendedName>
</protein>
<reference evidence="2 3" key="1">
    <citation type="submission" date="2024-01" db="EMBL/GenBank/DDBJ databases">
        <authorList>
            <person name="Waweru B."/>
        </authorList>
    </citation>
    <scope>NUCLEOTIDE SEQUENCE [LARGE SCALE GENOMIC DNA]</scope>
</reference>
<keyword evidence="3" id="KW-1185">Reference proteome</keyword>
<gene>
    <name evidence="2" type="ORF">DCAF_LOCUS25253</name>
</gene>
<evidence type="ECO:0000313" key="3">
    <source>
        <dbReference type="Proteomes" id="UP001314170"/>
    </source>
</evidence>